<name>A0A2N5T6C6_9BASI</name>
<evidence type="ECO:0000313" key="1">
    <source>
        <dbReference type="EMBL" id="PLW21051.1"/>
    </source>
</evidence>
<dbReference type="OrthoDB" id="2498178at2759"/>
<comment type="caution">
    <text evidence="1">The sequence shown here is derived from an EMBL/GenBank/DDBJ whole genome shotgun (WGS) entry which is preliminary data.</text>
</comment>
<dbReference type="STRING" id="200324.A0A2N5T6C6"/>
<reference evidence="1 2" key="1">
    <citation type="submission" date="2017-11" db="EMBL/GenBank/DDBJ databases">
        <title>De novo assembly and phasing of dikaryotic genomes from two isolates of Puccinia coronata f. sp. avenae, the causal agent of oat crown rust.</title>
        <authorList>
            <person name="Miller M.E."/>
            <person name="Zhang Y."/>
            <person name="Omidvar V."/>
            <person name="Sperschneider J."/>
            <person name="Schwessinger B."/>
            <person name="Raley C."/>
            <person name="Palmer J.M."/>
            <person name="Garnica D."/>
            <person name="Upadhyaya N."/>
            <person name="Rathjen J."/>
            <person name="Taylor J.M."/>
            <person name="Park R.F."/>
            <person name="Dodds P.N."/>
            <person name="Hirsch C.D."/>
            <person name="Kianian S.F."/>
            <person name="Figueroa M."/>
        </authorList>
    </citation>
    <scope>NUCLEOTIDE SEQUENCE [LARGE SCALE GENOMIC DNA]</scope>
    <source>
        <strain evidence="1">12NC29</strain>
    </source>
</reference>
<evidence type="ECO:0000313" key="2">
    <source>
        <dbReference type="Proteomes" id="UP000235388"/>
    </source>
</evidence>
<proteinExistence type="predicted"/>
<keyword evidence="2" id="KW-1185">Reference proteome</keyword>
<organism evidence="1 2">
    <name type="scientific">Puccinia coronata f. sp. avenae</name>
    <dbReference type="NCBI Taxonomy" id="200324"/>
    <lineage>
        <taxon>Eukaryota</taxon>
        <taxon>Fungi</taxon>
        <taxon>Dikarya</taxon>
        <taxon>Basidiomycota</taxon>
        <taxon>Pucciniomycotina</taxon>
        <taxon>Pucciniomycetes</taxon>
        <taxon>Pucciniales</taxon>
        <taxon>Pucciniaceae</taxon>
        <taxon>Puccinia</taxon>
    </lineage>
</organism>
<sequence>MKQPGNAPNPRSRLYSILTTTNTLHVPSGAAELEEGADPFLVNTLKEVLEYAPLVHLNTNKPFWPASIKEQLWNMVLKVPKGGASRPEENDPCALLALPEYNHERCFLTAAQEARPDPWRVSGNGKPGPDCKSAVSPIILILVDQSAITGVPGTLHAFWFCVSHPLPSALD</sequence>
<protein>
    <submittedName>
        <fullName evidence="1">Uncharacterized protein</fullName>
    </submittedName>
</protein>
<dbReference type="AlphaFoldDB" id="A0A2N5T6C6"/>
<dbReference type="EMBL" id="PGCJ01000788">
    <property type="protein sequence ID" value="PLW21051.1"/>
    <property type="molecule type" value="Genomic_DNA"/>
</dbReference>
<dbReference type="PANTHER" id="PTHR48203:SF1">
    <property type="entry name" value="VACUOLAR PROTEIN SORTING-ASSOCIATED PROTEIN 62"/>
    <property type="match status" value="1"/>
</dbReference>
<accession>A0A2N5T6C6</accession>
<gene>
    <name evidence="1" type="ORF">PCANC_07326</name>
</gene>
<dbReference type="PANTHER" id="PTHR48203">
    <property type="entry name" value="BNAC01G40110D PROTEIN"/>
    <property type="match status" value="1"/>
</dbReference>
<dbReference type="Proteomes" id="UP000235388">
    <property type="component" value="Unassembled WGS sequence"/>
</dbReference>